<evidence type="ECO:0000256" key="2">
    <source>
        <dbReference type="ARBA" id="ARBA00022679"/>
    </source>
</evidence>
<dbReference type="PRINTS" id="PR00508">
    <property type="entry name" value="S21N4MTFRASE"/>
</dbReference>
<keyword evidence="7" id="KW-1185">Reference proteome</keyword>
<dbReference type="GO" id="GO:0032259">
    <property type="term" value="P:methylation"/>
    <property type="evidence" value="ECO:0007669"/>
    <property type="project" value="UniProtKB-KW"/>
</dbReference>
<dbReference type="InterPro" id="IPR029063">
    <property type="entry name" value="SAM-dependent_MTases_sf"/>
</dbReference>
<evidence type="ECO:0000256" key="1">
    <source>
        <dbReference type="ARBA" id="ARBA00022603"/>
    </source>
</evidence>
<dbReference type="EMBL" id="LYPB01000049">
    <property type="protein sequence ID" value="OAS21158.1"/>
    <property type="molecule type" value="Genomic_DNA"/>
</dbReference>
<dbReference type="EC" id="2.1.1.-" evidence="4"/>
<feature type="domain" description="DNA methylase N-4/N-6" evidence="5">
    <location>
        <begin position="31"/>
        <end position="240"/>
    </location>
</feature>
<keyword evidence="2" id="KW-0808">Transferase</keyword>
<dbReference type="InterPro" id="IPR001091">
    <property type="entry name" value="RM_Methyltransferase"/>
</dbReference>
<organism evidence="6 7">
    <name type="scientific">Paenibacillus oryzisoli</name>
    <dbReference type="NCBI Taxonomy" id="1850517"/>
    <lineage>
        <taxon>Bacteria</taxon>
        <taxon>Bacillati</taxon>
        <taxon>Bacillota</taxon>
        <taxon>Bacilli</taxon>
        <taxon>Bacillales</taxon>
        <taxon>Paenibacillaceae</taxon>
        <taxon>Paenibacillus</taxon>
    </lineage>
</organism>
<evidence type="ECO:0000256" key="4">
    <source>
        <dbReference type="RuleBase" id="RU362026"/>
    </source>
</evidence>
<keyword evidence="3" id="KW-0680">Restriction system</keyword>
<dbReference type="AlphaFoldDB" id="A0A198AJP8"/>
<sequence>MNLGGFTDLINEIFQGDCLDIMKDLPDKSFDMILCDLPYGSTQNQWDSPIPLDQLWQQYERLIKDRGVIVLTAQTPFDKVLGNSNLQMLRYEWIWVKNRPTGFFNAKKMPMKTHENILIFYKNLPQYNPQKTLGHKPVNRFKKHSTDGSNYNDALMGFEGGGQTDRYPVDVLYFPRDKDRYHPTQKPVALFEYLIKTYTNEGDLVLDNCLGSGTTALAAASLNRNFTGIELDANYVQIARDRLKRMEQQMIV</sequence>
<dbReference type="Gene3D" id="3.40.50.150">
    <property type="entry name" value="Vaccinia Virus protein VP39"/>
    <property type="match status" value="1"/>
</dbReference>
<protein>
    <recommendedName>
        <fullName evidence="4">Methyltransferase</fullName>
        <ecNumber evidence="4">2.1.1.-</ecNumber>
    </recommendedName>
</protein>
<dbReference type="Proteomes" id="UP000078454">
    <property type="component" value="Unassembled WGS sequence"/>
</dbReference>
<evidence type="ECO:0000313" key="7">
    <source>
        <dbReference type="Proteomes" id="UP000078454"/>
    </source>
</evidence>
<evidence type="ECO:0000256" key="3">
    <source>
        <dbReference type="ARBA" id="ARBA00022747"/>
    </source>
</evidence>
<evidence type="ECO:0000259" key="5">
    <source>
        <dbReference type="Pfam" id="PF01555"/>
    </source>
</evidence>
<dbReference type="GO" id="GO:0003677">
    <property type="term" value="F:DNA binding"/>
    <property type="evidence" value="ECO:0007669"/>
    <property type="project" value="InterPro"/>
</dbReference>
<dbReference type="GO" id="GO:0009307">
    <property type="term" value="P:DNA restriction-modification system"/>
    <property type="evidence" value="ECO:0007669"/>
    <property type="project" value="UniProtKB-KW"/>
</dbReference>
<comment type="caution">
    <text evidence="6">The sequence shown here is derived from an EMBL/GenBank/DDBJ whole genome shotgun (WGS) entry which is preliminary data.</text>
</comment>
<dbReference type="Pfam" id="PF01555">
    <property type="entry name" value="N6_N4_Mtase"/>
    <property type="match status" value="1"/>
</dbReference>
<dbReference type="PANTHER" id="PTHR13370:SF3">
    <property type="entry name" value="TRNA (GUANINE(10)-N2)-METHYLTRANSFERASE HOMOLOG"/>
    <property type="match status" value="1"/>
</dbReference>
<evidence type="ECO:0000313" key="6">
    <source>
        <dbReference type="EMBL" id="OAS21158.1"/>
    </source>
</evidence>
<dbReference type="PANTHER" id="PTHR13370">
    <property type="entry name" value="RNA METHYLASE-RELATED"/>
    <property type="match status" value="1"/>
</dbReference>
<dbReference type="STRING" id="1850517.A8708_30165"/>
<dbReference type="GO" id="GO:0008170">
    <property type="term" value="F:N-methyltransferase activity"/>
    <property type="evidence" value="ECO:0007669"/>
    <property type="project" value="InterPro"/>
</dbReference>
<name>A0A198AJP8_9BACL</name>
<gene>
    <name evidence="6" type="ORF">A8708_30165</name>
</gene>
<dbReference type="SUPFAM" id="SSF53335">
    <property type="entry name" value="S-adenosyl-L-methionine-dependent methyltransferases"/>
    <property type="match status" value="1"/>
</dbReference>
<keyword evidence="1 6" id="KW-0489">Methyltransferase</keyword>
<dbReference type="GO" id="GO:0009007">
    <property type="term" value="F:site-specific DNA-methyltransferase (adenine-specific) activity"/>
    <property type="evidence" value="ECO:0007669"/>
    <property type="project" value="TreeGrafter"/>
</dbReference>
<dbReference type="CDD" id="cd02440">
    <property type="entry name" value="AdoMet_MTases"/>
    <property type="match status" value="1"/>
</dbReference>
<dbReference type="GO" id="GO:0005737">
    <property type="term" value="C:cytoplasm"/>
    <property type="evidence" value="ECO:0007669"/>
    <property type="project" value="TreeGrafter"/>
</dbReference>
<accession>A0A198AJP8</accession>
<proteinExistence type="inferred from homology"/>
<dbReference type="InterPro" id="IPR002941">
    <property type="entry name" value="DNA_methylase_N4/N6"/>
</dbReference>
<comment type="similarity">
    <text evidence="4">Belongs to the N(4)/N(6)-methyltransferase family.</text>
</comment>
<reference evidence="6 7" key="1">
    <citation type="submission" date="2016-05" db="EMBL/GenBank/DDBJ databases">
        <title>Paenibacillus sp. 1ZS3-15 nov., isolated from the rhizosphere soil.</title>
        <authorList>
            <person name="Zhang X.X."/>
            <person name="Zhang J."/>
        </authorList>
    </citation>
    <scope>NUCLEOTIDE SEQUENCE [LARGE SCALE GENOMIC DNA]</scope>
    <source>
        <strain evidence="6 7">1ZS3-15</strain>
    </source>
</reference>